<protein>
    <submittedName>
        <fullName evidence="2">Uncharacterized protein</fullName>
    </submittedName>
</protein>
<dbReference type="EMBL" id="BPLR01012277">
    <property type="protein sequence ID" value="GIY52699.1"/>
    <property type="molecule type" value="Genomic_DNA"/>
</dbReference>
<feature type="compositionally biased region" description="Basic and acidic residues" evidence="1">
    <location>
        <begin position="12"/>
        <end position="34"/>
    </location>
</feature>
<sequence>MAHPPNHSPEGTSEKQKPFRLPGDEETKIRRELSAPETGQATGFSPPNRGRFSFLFFFYTLGHKYHSMAFLLRLTHSPTKGLPDVAAVTSSFCRFLSRRAGDDASACSYLISPLPSSL</sequence>
<evidence type="ECO:0000313" key="3">
    <source>
        <dbReference type="Proteomes" id="UP001054945"/>
    </source>
</evidence>
<dbReference type="AlphaFoldDB" id="A0AAV4U4H7"/>
<gene>
    <name evidence="2" type="ORF">CEXT_428991</name>
</gene>
<keyword evidence="3" id="KW-1185">Reference proteome</keyword>
<name>A0AAV4U4H7_CAEEX</name>
<comment type="caution">
    <text evidence="2">The sequence shown here is derived from an EMBL/GenBank/DDBJ whole genome shotgun (WGS) entry which is preliminary data.</text>
</comment>
<reference evidence="2 3" key="1">
    <citation type="submission" date="2021-06" db="EMBL/GenBank/DDBJ databases">
        <title>Caerostris extrusa draft genome.</title>
        <authorList>
            <person name="Kono N."/>
            <person name="Arakawa K."/>
        </authorList>
    </citation>
    <scope>NUCLEOTIDE SEQUENCE [LARGE SCALE GENOMIC DNA]</scope>
</reference>
<feature type="region of interest" description="Disordered" evidence="1">
    <location>
        <begin position="1"/>
        <end position="47"/>
    </location>
</feature>
<proteinExistence type="predicted"/>
<evidence type="ECO:0000256" key="1">
    <source>
        <dbReference type="SAM" id="MobiDB-lite"/>
    </source>
</evidence>
<dbReference type="Proteomes" id="UP001054945">
    <property type="component" value="Unassembled WGS sequence"/>
</dbReference>
<organism evidence="2 3">
    <name type="scientific">Caerostris extrusa</name>
    <name type="common">Bark spider</name>
    <name type="synonym">Caerostris bankana</name>
    <dbReference type="NCBI Taxonomy" id="172846"/>
    <lineage>
        <taxon>Eukaryota</taxon>
        <taxon>Metazoa</taxon>
        <taxon>Ecdysozoa</taxon>
        <taxon>Arthropoda</taxon>
        <taxon>Chelicerata</taxon>
        <taxon>Arachnida</taxon>
        <taxon>Araneae</taxon>
        <taxon>Araneomorphae</taxon>
        <taxon>Entelegynae</taxon>
        <taxon>Araneoidea</taxon>
        <taxon>Araneidae</taxon>
        <taxon>Caerostris</taxon>
    </lineage>
</organism>
<evidence type="ECO:0000313" key="2">
    <source>
        <dbReference type="EMBL" id="GIY52699.1"/>
    </source>
</evidence>
<accession>A0AAV4U4H7</accession>